<feature type="domain" description="HD" evidence="8">
    <location>
        <begin position="337"/>
        <end position="430"/>
    </location>
</feature>
<dbReference type="InterPro" id="IPR004087">
    <property type="entry name" value="KH_dom"/>
</dbReference>
<dbReference type="PANTHER" id="PTHR12826:SF15">
    <property type="entry name" value="RIBONUCLEASE Y"/>
    <property type="match status" value="1"/>
</dbReference>
<dbReference type="CDD" id="cd22431">
    <property type="entry name" value="KH-I_RNaseY"/>
    <property type="match status" value="1"/>
</dbReference>
<dbReference type="Gene3D" id="3.30.1370.10">
    <property type="entry name" value="K Homology domain, type 1"/>
    <property type="match status" value="1"/>
</dbReference>
<dbReference type="EC" id="3.1.-.-" evidence="5 6"/>
<dbReference type="PANTHER" id="PTHR12826">
    <property type="entry name" value="RIBONUCLEASE Y"/>
    <property type="match status" value="1"/>
</dbReference>
<dbReference type="GO" id="GO:0003723">
    <property type="term" value="F:RNA binding"/>
    <property type="evidence" value="ECO:0007669"/>
    <property type="project" value="UniProtKB-UniRule"/>
</dbReference>
<dbReference type="InterPro" id="IPR017705">
    <property type="entry name" value="Ribonuclease_Y"/>
</dbReference>
<dbReference type="Pfam" id="PF12072">
    <property type="entry name" value="RNase_Y_N"/>
    <property type="match status" value="1"/>
</dbReference>
<dbReference type="InterPro" id="IPR004088">
    <property type="entry name" value="KH_dom_type_1"/>
</dbReference>
<dbReference type="SUPFAM" id="SSF54791">
    <property type="entry name" value="Eukaryotic type KH-domain (KH-domain type I)"/>
    <property type="match status" value="1"/>
</dbReference>
<sequence>MNNLLITVIAAVVTGAVAFVVAWLMAQRIGSKSVGAAKEQAKKIIADADKEAQIKKKESALEAREEWLKVKGNFEKEMEERRREIEKHEKRTEERDAALQKRVDFLDSKERELSGRDRNLQGREKGISLRETELDGIIVAQNDKLQKIAQMSPEEAKKQLMDNMVGEARMEAAAYIKEIREKAEQDAEKEAKEIILSAIYRCAADHTVESTVSVVNLPNDEMKGRIIGREGRNIRAFETSTGVDVIVDDTPEAVILSGYDPVRREIARMALGKLVTDGRIHPTRIEEVVEKSKKEMDVIIREVGEQACFELGVHGLHVDIIKQLGKLNYRTSYGQNVLAHSKEVAMLCGLMAAELELDAVLAKRCGLLHDIGKAIDRETEGTHTQIGSDFMSRYKESEIVINAIASHHNDIPMLSPYPVLVQAADAVSGARPGARREPLEAYIKRLTQLEDLADSFKGVSKAYAIQAGREIRVIVENSQVDDLASAILAGDIATKIESEMQYPGQIKVTVIRETRITEFAK</sequence>
<dbReference type="SMART" id="SM00471">
    <property type="entry name" value="HDc"/>
    <property type="match status" value="1"/>
</dbReference>
<evidence type="ECO:0000256" key="4">
    <source>
        <dbReference type="ARBA" id="ARBA00022884"/>
    </source>
</evidence>
<keyword evidence="4 5" id="KW-0694">RNA-binding</keyword>
<dbReference type="SUPFAM" id="SSF109604">
    <property type="entry name" value="HD-domain/PDEase-like"/>
    <property type="match status" value="1"/>
</dbReference>
<organism evidence="9 10">
    <name type="scientific">candidate division GN15 bacterium</name>
    <dbReference type="NCBI Taxonomy" id="2072418"/>
    <lineage>
        <taxon>Bacteria</taxon>
        <taxon>candidate division GN15</taxon>
    </lineage>
</organism>
<keyword evidence="1 5" id="KW-0540">Nuclease</keyword>
<dbReference type="InterPro" id="IPR003607">
    <property type="entry name" value="HD/PDEase_dom"/>
</dbReference>
<dbReference type="HAMAP" id="MF_00335">
    <property type="entry name" value="RNase_Y"/>
    <property type="match status" value="1"/>
</dbReference>
<keyword evidence="2 5" id="KW-0255">Endonuclease</keyword>
<evidence type="ECO:0000256" key="5">
    <source>
        <dbReference type="HAMAP-Rule" id="MF_00335"/>
    </source>
</evidence>
<dbReference type="SMART" id="SM00322">
    <property type="entry name" value="KH"/>
    <property type="match status" value="1"/>
</dbReference>
<dbReference type="Proteomes" id="UP000250918">
    <property type="component" value="Unassembled WGS sequence"/>
</dbReference>
<dbReference type="AlphaFoldDB" id="A0A855X6A2"/>
<feature type="coiled-coil region" evidence="7">
    <location>
        <begin position="38"/>
        <end position="95"/>
    </location>
</feature>
<dbReference type="PROSITE" id="PS51831">
    <property type="entry name" value="HD"/>
    <property type="match status" value="1"/>
</dbReference>
<reference evidence="9 10" key="1">
    <citation type="journal article" date="2018" name="ISME J.">
        <title>A methanotrophic archaeon couples anaerobic oxidation of methane to Fe(III) reduction.</title>
        <authorList>
            <person name="Cai C."/>
            <person name="Leu A.O."/>
            <person name="Xie G.J."/>
            <person name="Guo J."/>
            <person name="Feng Y."/>
            <person name="Zhao J.X."/>
            <person name="Tyson G.W."/>
            <person name="Yuan Z."/>
            <person name="Hu S."/>
        </authorList>
    </citation>
    <scope>NUCLEOTIDE SEQUENCE [LARGE SCALE GENOMIC DNA]</scope>
    <source>
        <strain evidence="9">FeB_12</strain>
    </source>
</reference>
<dbReference type="NCBIfam" id="TIGR03319">
    <property type="entry name" value="RNase_Y"/>
    <property type="match status" value="1"/>
</dbReference>
<keyword evidence="7" id="KW-0175">Coiled coil</keyword>
<evidence type="ECO:0000259" key="8">
    <source>
        <dbReference type="PROSITE" id="PS51831"/>
    </source>
</evidence>
<dbReference type="GO" id="GO:0006402">
    <property type="term" value="P:mRNA catabolic process"/>
    <property type="evidence" value="ECO:0007669"/>
    <property type="project" value="UniProtKB-UniRule"/>
</dbReference>
<comment type="function">
    <text evidence="5">Endoribonuclease that initiates mRNA decay.</text>
</comment>
<dbReference type="PROSITE" id="PS50084">
    <property type="entry name" value="KH_TYPE_1"/>
    <property type="match status" value="1"/>
</dbReference>
<dbReference type="EMBL" id="PQAP01000109">
    <property type="protein sequence ID" value="PWB71580.1"/>
    <property type="molecule type" value="Genomic_DNA"/>
</dbReference>
<dbReference type="Pfam" id="PF01966">
    <property type="entry name" value="HD"/>
    <property type="match status" value="1"/>
</dbReference>
<evidence type="ECO:0000313" key="9">
    <source>
        <dbReference type="EMBL" id="PWB71580.1"/>
    </source>
</evidence>
<dbReference type="FunFam" id="3.30.1370.10:FF:000006">
    <property type="entry name" value="Ribonuclease Y"/>
    <property type="match status" value="1"/>
</dbReference>
<dbReference type="NCBIfam" id="TIGR00277">
    <property type="entry name" value="HDIG"/>
    <property type="match status" value="1"/>
</dbReference>
<dbReference type="GO" id="GO:0005886">
    <property type="term" value="C:plasma membrane"/>
    <property type="evidence" value="ECO:0007669"/>
    <property type="project" value="UniProtKB-UniRule"/>
</dbReference>
<dbReference type="GO" id="GO:0004521">
    <property type="term" value="F:RNA endonuclease activity"/>
    <property type="evidence" value="ECO:0007669"/>
    <property type="project" value="UniProtKB-UniRule"/>
</dbReference>
<evidence type="ECO:0000256" key="1">
    <source>
        <dbReference type="ARBA" id="ARBA00022722"/>
    </source>
</evidence>
<comment type="similarity">
    <text evidence="5">Belongs to the RNase Y family.</text>
</comment>
<evidence type="ECO:0000256" key="6">
    <source>
        <dbReference type="NCBIfam" id="TIGR03319"/>
    </source>
</evidence>
<dbReference type="InterPro" id="IPR022711">
    <property type="entry name" value="RNase_Y_N"/>
</dbReference>
<accession>A0A855X6A2</accession>
<dbReference type="GO" id="GO:0016787">
    <property type="term" value="F:hydrolase activity"/>
    <property type="evidence" value="ECO:0007669"/>
    <property type="project" value="UniProtKB-KW"/>
</dbReference>
<protein>
    <recommendedName>
        <fullName evidence="5 6">Ribonuclease Y</fullName>
        <shortName evidence="5">RNase Y</shortName>
        <ecNumber evidence="5 6">3.1.-.-</ecNumber>
    </recommendedName>
</protein>
<dbReference type="Gene3D" id="1.10.3210.10">
    <property type="entry name" value="Hypothetical protein af1432"/>
    <property type="match status" value="1"/>
</dbReference>
<gene>
    <name evidence="5 9" type="primary">rny</name>
    <name evidence="9" type="ORF">C3F09_07605</name>
</gene>
<dbReference type="Pfam" id="PF00013">
    <property type="entry name" value="KH_1"/>
    <property type="match status" value="1"/>
</dbReference>
<evidence type="ECO:0000256" key="3">
    <source>
        <dbReference type="ARBA" id="ARBA00022801"/>
    </source>
</evidence>
<name>A0A855X6A2_9BACT</name>
<dbReference type="InterPro" id="IPR006675">
    <property type="entry name" value="HDIG_dom"/>
</dbReference>
<evidence type="ECO:0000256" key="7">
    <source>
        <dbReference type="SAM" id="Coils"/>
    </source>
</evidence>
<dbReference type="CDD" id="cd00077">
    <property type="entry name" value="HDc"/>
    <property type="match status" value="1"/>
</dbReference>
<dbReference type="InterPro" id="IPR036612">
    <property type="entry name" value="KH_dom_type_1_sf"/>
</dbReference>
<evidence type="ECO:0000313" key="10">
    <source>
        <dbReference type="Proteomes" id="UP000250918"/>
    </source>
</evidence>
<comment type="caution">
    <text evidence="9">The sequence shown here is derived from an EMBL/GenBank/DDBJ whole genome shotgun (WGS) entry which is preliminary data.</text>
</comment>
<keyword evidence="3 5" id="KW-0378">Hydrolase</keyword>
<evidence type="ECO:0000256" key="2">
    <source>
        <dbReference type="ARBA" id="ARBA00022759"/>
    </source>
</evidence>
<dbReference type="InterPro" id="IPR006674">
    <property type="entry name" value="HD_domain"/>
</dbReference>
<proteinExistence type="inferred from homology"/>
<dbReference type="FunFam" id="1.10.3210.10:FF:000013">
    <property type="entry name" value="Ribonuclease Y"/>
    <property type="match status" value="1"/>
</dbReference>